<evidence type="ECO:0000259" key="12">
    <source>
        <dbReference type="Pfam" id="PF02355"/>
    </source>
</evidence>
<feature type="transmembrane region" description="Helical" evidence="9">
    <location>
        <begin position="416"/>
        <end position="435"/>
    </location>
</feature>
<evidence type="ECO:0000256" key="11">
    <source>
        <dbReference type="SAM" id="MobiDB-lite"/>
    </source>
</evidence>
<dbReference type="AlphaFoldDB" id="A0A809RW92"/>
<evidence type="ECO:0000256" key="1">
    <source>
        <dbReference type="ARBA" id="ARBA00004651"/>
    </source>
</evidence>
<evidence type="ECO:0000256" key="4">
    <source>
        <dbReference type="ARBA" id="ARBA00022692"/>
    </source>
</evidence>
<feature type="transmembrane region" description="Helical" evidence="9">
    <location>
        <begin position="668"/>
        <end position="689"/>
    </location>
</feature>
<sequence>MQSRSYIFLLIVLGLAALSGWIFSREQVKYGLDVQGGVRFTYEMDLSSLTQDQRQSLDLVRANTIRIMNSRVSSALGVVEGTVQPKGLDQIIVELPGETDIAKARGVLSTTASIEFYWAKTVATRTAGFRKYTGGEIGTYNGSPGIYFSLRANAEKLIEPGAPEYLEMIRSWGEPILQGGDLKRASAQQVGGGYQPYMEFTAEGARKLKSWSQRVLNRGEHLAAVLDNVVISIAPVKDGVVLSDNAIIDGTFDTGYVKTLVDLLNAGALPVTLKEIQSEKVDPTIGKQALSMIYQAGMWAFGFTIAFLLIYYVFPGFVAMLALALYALFTITALKLIGATFSLAAIAGFILSVGMAVDANILVFERLKEELRGGKTLAAAIELGFKRALPAIVDSNACTILTSLVLMILGTGPVKGFATTLIIGVAISLFTAVTITRSLLKFFVGSGLGANEKWYGLSRQWFGEKLEAEADRRQMPIVQKRNVFFLISGLVILPGLIAVGMGGIKRNVEFLGGYEVSVRMGDRQETTAQLVANLEKAGISGGNVKLAGEGSNRLAYITVGEVKGTDDVEAAKIKIAEAAGFTAGDVAGGQNVGPTIQQEMVRNAILGVIISSILIVLYLAIRFGFALGGFPVGLRFSFAVIMALLHDVLLVVGLAAIFGFALGWEISGLFVTAMLTVIGFSTHDSIVIFDRIRENLRRHIPGEDIGTLINRSVTQSIARSINTSGVVIVSLILLIAIGSATPDLKFFNTVMLCGIVAGTYSSIWNAAPILYVLDRWFAKSRGEHATLLGITAQELKAQRILSQTARPAGQASEPTEDTGYGQVRRRKAKPTGEQEIED</sequence>
<evidence type="ECO:0000256" key="6">
    <source>
        <dbReference type="ARBA" id="ARBA00022989"/>
    </source>
</evidence>
<dbReference type="InterPro" id="IPR055344">
    <property type="entry name" value="SecD_SecF_C_bact"/>
</dbReference>
<proteinExistence type="inferred from homology"/>
<dbReference type="GO" id="GO:0065002">
    <property type="term" value="P:intracellular protein transmembrane transport"/>
    <property type="evidence" value="ECO:0007669"/>
    <property type="project" value="UniProtKB-UniRule"/>
</dbReference>
<comment type="caution">
    <text evidence="9">Lacks conserved residue(s) required for the propagation of feature annotation.</text>
</comment>
<comment type="subunit">
    <text evidence="10">Forms a complex with SecD. Part of the essential Sec protein translocation apparatus which comprises SecA, SecYEG and auxiliary proteins SecDF. Other proteins may also be involved.</text>
</comment>
<organism evidence="15 16">
    <name type="scientific">Candidatus Nitrosymbiomonas proteolyticus</name>
    <dbReference type="NCBI Taxonomy" id="2608984"/>
    <lineage>
        <taxon>Bacteria</taxon>
        <taxon>Bacillati</taxon>
        <taxon>Armatimonadota</taxon>
        <taxon>Armatimonadota incertae sedis</taxon>
        <taxon>Candidatus Nitrosymbiomonas</taxon>
    </lineage>
</organism>
<comment type="function">
    <text evidence="9">Part of the Sec protein translocase complex. Interacts with the SecYEG preprotein conducting channel. SecDF uses the proton motive force (PMF) to complete protein translocation after the ATP-dependent function of SecA.</text>
</comment>
<evidence type="ECO:0000259" key="13">
    <source>
        <dbReference type="Pfam" id="PF21760"/>
    </source>
</evidence>
<feature type="transmembrane region" description="Helical" evidence="9">
    <location>
        <begin position="746"/>
        <end position="773"/>
    </location>
</feature>
<protein>
    <recommendedName>
        <fullName evidence="9 10">Multifunctional fusion protein</fullName>
    </recommendedName>
    <domain>
        <recommendedName>
            <fullName evidence="9">Protein translocase subunit SecD</fullName>
        </recommendedName>
    </domain>
    <domain>
        <recommendedName>
            <fullName evidence="10">Protein-export membrane protein SecF</fullName>
        </recommendedName>
    </domain>
</protein>
<feature type="transmembrane region" description="Helical" evidence="9">
    <location>
        <begin position="343"/>
        <end position="367"/>
    </location>
</feature>
<dbReference type="InterPro" id="IPR048634">
    <property type="entry name" value="SecD_SecF_C"/>
</dbReference>
<dbReference type="InterPro" id="IPR048631">
    <property type="entry name" value="SecD_1st"/>
</dbReference>
<keyword evidence="5 9" id="KW-0653">Protein transport</keyword>
<comment type="subcellular location">
    <subcellularLocation>
        <location evidence="1 9">Cell membrane</location>
        <topology evidence="1 9">Multi-pass membrane protein</topology>
    </subcellularLocation>
</comment>
<evidence type="ECO:0000313" key="16">
    <source>
        <dbReference type="Proteomes" id="UP000662873"/>
    </source>
</evidence>
<dbReference type="InterPro" id="IPR005791">
    <property type="entry name" value="SecD"/>
</dbReference>
<dbReference type="InterPro" id="IPR022813">
    <property type="entry name" value="SecD/SecF_arch_bac"/>
</dbReference>
<dbReference type="InterPro" id="IPR022645">
    <property type="entry name" value="SecD/SecF_bac"/>
</dbReference>
<evidence type="ECO:0000259" key="14">
    <source>
        <dbReference type="Pfam" id="PF22599"/>
    </source>
</evidence>
<dbReference type="Gene3D" id="3.30.1360.200">
    <property type="match status" value="1"/>
</dbReference>
<keyword evidence="6 9" id="KW-1133">Transmembrane helix</keyword>
<dbReference type="GO" id="GO:0006605">
    <property type="term" value="P:protein targeting"/>
    <property type="evidence" value="ECO:0007669"/>
    <property type="project" value="UniProtKB-UniRule"/>
</dbReference>
<dbReference type="KEGG" id="npy:NPRO_17270"/>
<dbReference type="SUPFAM" id="SSF82866">
    <property type="entry name" value="Multidrug efflux transporter AcrB transmembrane domain"/>
    <property type="match status" value="2"/>
</dbReference>
<feature type="domain" description="SecDF P1 head subdomain" evidence="14">
    <location>
        <begin position="174"/>
        <end position="271"/>
    </location>
</feature>
<evidence type="ECO:0000256" key="9">
    <source>
        <dbReference type="HAMAP-Rule" id="MF_01463"/>
    </source>
</evidence>
<evidence type="ECO:0000256" key="3">
    <source>
        <dbReference type="ARBA" id="ARBA00022475"/>
    </source>
</evidence>
<dbReference type="PANTHER" id="PTHR30081">
    <property type="entry name" value="PROTEIN-EXPORT MEMBRANE PROTEIN SEC"/>
    <property type="match status" value="1"/>
</dbReference>
<keyword evidence="3 9" id="KW-1003">Cell membrane</keyword>
<dbReference type="GO" id="GO:0015450">
    <property type="term" value="F:protein-transporting ATPase activity"/>
    <property type="evidence" value="ECO:0007669"/>
    <property type="project" value="InterPro"/>
</dbReference>
<feature type="transmembrane region" description="Helical" evidence="9">
    <location>
        <begin position="318"/>
        <end position="337"/>
    </location>
</feature>
<reference evidence="15" key="1">
    <citation type="journal article" name="DNA Res.">
        <title>The physiological potential of anammox bacteria as revealed by their core genome structure.</title>
        <authorList>
            <person name="Okubo T."/>
            <person name="Toyoda A."/>
            <person name="Fukuhara K."/>
            <person name="Uchiyama I."/>
            <person name="Harigaya Y."/>
            <person name="Kuroiwa M."/>
            <person name="Suzuki T."/>
            <person name="Murakami Y."/>
            <person name="Suwa Y."/>
            <person name="Takami H."/>
        </authorList>
    </citation>
    <scope>NUCLEOTIDE SEQUENCE</scope>
    <source>
        <strain evidence="15">317325-2</strain>
    </source>
</reference>
<dbReference type="Gene3D" id="3.30.70.3220">
    <property type="match status" value="1"/>
</dbReference>
<keyword evidence="2 9" id="KW-0813">Transport</keyword>
<dbReference type="HAMAP" id="MF_01464_B">
    <property type="entry name" value="SecF_B"/>
    <property type="match status" value="1"/>
</dbReference>
<dbReference type="Pfam" id="PF22599">
    <property type="entry name" value="SecDF_P1_head"/>
    <property type="match status" value="1"/>
</dbReference>
<evidence type="ECO:0000256" key="10">
    <source>
        <dbReference type="HAMAP-Rule" id="MF_01464"/>
    </source>
</evidence>
<feature type="transmembrane region" description="Helical" evidence="9">
    <location>
        <begin position="604"/>
        <end position="625"/>
    </location>
</feature>
<evidence type="ECO:0000256" key="8">
    <source>
        <dbReference type="ARBA" id="ARBA00023136"/>
    </source>
</evidence>
<feature type="transmembrane region" description="Helical" evidence="9">
    <location>
        <begin position="721"/>
        <end position="740"/>
    </location>
</feature>
<comment type="similarity">
    <text evidence="10">Belongs to the SecD/SecF family. SecF subfamily.</text>
</comment>
<dbReference type="Pfam" id="PF21760">
    <property type="entry name" value="SecD_1st"/>
    <property type="match status" value="1"/>
</dbReference>
<keyword evidence="7 9" id="KW-0811">Translocation</keyword>
<dbReference type="GO" id="GO:0043952">
    <property type="term" value="P:protein transport by the Sec complex"/>
    <property type="evidence" value="ECO:0007669"/>
    <property type="project" value="UniProtKB-UniRule"/>
</dbReference>
<dbReference type="InterPro" id="IPR054384">
    <property type="entry name" value="SecDF_P1_head"/>
</dbReference>
<dbReference type="HAMAP" id="MF_01463_B">
    <property type="entry name" value="SecD_B"/>
    <property type="match status" value="1"/>
</dbReference>
<name>A0A809RW92_9BACT</name>
<dbReference type="Proteomes" id="UP000662873">
    <property type="component" value="Chromosome"/>
</dbReference>
<dbReference type="InterPro" id="IPR005665">
    <property type="entry name" value="SecF_bac"/>
</dbReference>
<feature type="domain" description="Protein export membrane protein SecD/SecF C-terminal" evidence="12">
    <location>
        <begin position="273"/>
        <end position="442"/>
    </location>
</feature>
<feature type="region of interest" description="Disordered" evidence="11">
    <location>
        <begin position="803"/>
        <end position="838"/>
    </location>
</feature>
<dbReference type="NCBIfam" id="TIGR01129">
    <property type="entry name" value="secD"/>
    <property type="match status" value="1"/>
</dbReference>
<keyword evidence="4 9" id="KW-0812">Transmembrane</keyword>
<dbReference type="NCBIfam" id="TIGR00966">
    <property type="entry name" value="transloc_SecF"/>
    <property type="match status" value="1"/>
</dbReference>
<evidence type="ECO:0000256" key="5">
    <source>
        <dbReference type="ARBA" id="ARBA00022927"/>
    </source>
</evidence>
<comment type="similarity">
    <text evidence="9">Belongs to the SecD/SecF family. SecD subfamily.</text>
</comment>
<evidence type="ECO:0000256" key="2">
    <source>
        <dbReference type="ARBA" id="ARBA00022448"/>
    </source>
</evidence>
<keyword evidence="8 9" id="KW-0472">Membrane</keyword>
<evidence type="ECO:0000256" key="7">
    <source>
        <dbReference type="ARBA" id="ARBA00023010"/>
    </source>
</evidence>
<feature type="transmembrane region" description="Helical" evidence="9">
    <location>
        <begin position="637"/>
        <end position="662"/>
    </location>
</feature>
<feature type="transmembrane region" description="Helical" evidence="9">
    <location>
        <begin position="483"/>
        <end position="504"/>
    </location>
</feature>
<comment type="subunit">
    <text evidence="9">Forms a complex with SecF. Part of the essential Sec protein translocation apparatus which comprises SecA, SecYEG and auxiliary proteins SecDF. Other proteins may also be involved.</text>
</comment>
<dbReference type="Pfam" id="PF02355">
    <property type="entry name" value="SecD_SecF_C"/>
    <property type="match status" value="2"/>
</dbReference>
<dbReference type="NCBIfam" id="TIGR00916">
    <property type="entry name" value="2A0604s01"/>
    <property type="match status" value="1"/>
</dbReference>
<accession>A0A809RW92</accession>
<dbReference type="PRINTS" id="PR01755">
    <property type="entry name" value="SECFTRNLCASE"/>
</dbReference>
<dbReference type="Gene3D" id="1.20.1640.10">
    <property type="entry name" value="Multidrug efflux transporter AcrB transmembrane domain"/>
    <property type="match status" value="2"/>
</dbReference>
<feature type="domain" description="Protein export membrane protein SecD/SecF C-terminal" evidence="12">
    <location>
        <begin position="590"/>
        <end position="774"/>
    </location>
</feature>
<dbReference type="PANTHER" id="PTHR30081:SF1">
    <property type="entry name" value="PROTEIN TRANSLOCASE SUBUNIT SECD"/>
    <property type="match status" value="1"/>
</dbReference>
<gene>
    <name evidence="9" type="primary">secD</name>
    <name evidence="10" type="synonym">secF</name>
    <name evidence="15" type="ORF">NPRO_17270</name>
</gene>
<feature type="domain" description="Protein translocase subunit SecDF P1" evidence="13">
    <location>
        <begin position="63"/>
        <end position="118"/>
    </location>
</feature>
<dbReference type="GO" id="GO:0005886">
    <property type="term" value="C:plasma membrane"/>
    <property type="evidence" value="ECO:0007669"/>
    <property type="project" value="UniProtKB-SubCell"/>
</dbReference>
<evidence type="ECO:0000313" key="15">
    <source>
        <dbReference type="EMBL" id="BBO24132.1"/>
    </source>
</evidence>
<dbReference type="EMBL" id="AP021858">
    <property type="protein sequence ID" value="BBO24132.1"/>
    <property type="molecule type" value="Genomic_DNA"/>
</dbReference>